<reference evidence="2" key="1">
    <citation type="submission" date="2020-03" db="EMBL/GenBank/DDBJ databases">
        <title>The deep terrestrial virosphere.</title>
        <authorList>
            <person name="Holmfeldt K."/>
            <person name="Nilsson E."/>
            <person name="Simone D."/>
            <person name="Lopez-Fernandez M."/>
            <person name="Wu X."/>
            <person name="de Brujin I."/>
            <person name="Lundin D."/>
            <person name="Andersson A."/>
            <person name="Bertilsson S."/>
            <person name="Dopson M."/>
        </authorList>
    </citation>
    <scope>NUCLEOTIDE SEQUENCE</scope>
    <source>
        <strain evidence="2">MM415B03054</strain>
    </source>
</reference>
<feature type="region of interest" description="Disordered" evidence="1">
    <location>
        <begin position="1"/>
        <end position="33"/>
    </location>
</feature>
<dbReference type="AlphaFoldDB" id="A0A6M3L003"/>
<evidence type="ECO:0000313" key="2">
    <source>
        <dbReference type="EMBL" id="QJA87091.1"/>
    </source>
</evidence>
<evidence type="ECO:0000256" key="1">
    <source>
        <dbReference type="SAM" id="MobiDB-lite"/>
    </source>
</evidence>
<accession>A0A6M3L003</accession>
<protein>
    <recommendedName>
        <fullName evidence="3">Multi-ubiquitin domain-containing protein</fullName>
    </recommendedName>
</protein>
<feature type="compositionally biased region" description="Acidic residues" evidence="1">
    <location>
        <begin position="1"/>
        <end position="21"/>
    </location>
</feature>
<evidence type="ECO:0008006" key="3">
    <source>
        <dbReference type="Google" id="ProtNLM"/>
    </source>
</evidence>
<dbReference type="EMBL" id="MT142681">
    <property type="protein sequence ID" value="QJA87091.1"/>
    <property type="molecule type" value="Genomic_DNA"/>
</dbReference>
<name>A0A6M3L003_9ZZZZ</name>
<proteinExistence type="predicted"/>
<sequence>MDDEELGLEEEDEGEMDEEETPNPRWATPERTEGQPVFVDVGRGQTVQVNTGDSFEATLTRLADEAHYGGYYRVYLNGSEIINPEDSPTVVEPGMRIAITAYDKVG</sequence>
<gene>
    <name evidence="2" type="ORF">MM415B03054_0008</name>
</gene>
<organism evidence="2">
    <name type="scientific">viral metagenome</name>
    <dbReference type="NCBI Taxonomy" id="1070528"/>
    <lineage>
        <taxon>unclassified sequences</taxon>
        <taxon>metagenomes</taxon>
        <taxon>organismal metagenomes</taxon>
    </lineage>
</organism>